<dbReference type="EMBL" id="KZ666809">
    <property type="protein sequence ID" value="PPR93410.1"/>
    <property type="molecule type" value="Genomic_DNA"/>
</dbReference>
<evidence type="ECO:0000313" key="1">
    <source>
        <dbReference type="EMBL" id="PPR93410.1"/>
    </source>
</evidence>
<sequence>MLIPFNQGNESTTNRGLNEISGTRWELALVTAPSNHTAPPGRGFDKLLLDSLYEDDAARRQLQLKNVGYGYGYGSVLRHSLVDSKVVEPLGVWPLAATESEEPKGPSFLGGAAGRGGSVLEPIQKRAERALLA</sequence>
<gene>
    <name evidence="1" type="ORF">GOBAR_AA27273</name>
</gene>
<organism evidence="1 2">
    <name type="scientific">Gossypium barbadense</name>
    <name type="common">Sea Island cotton</name>
    <name type="synonym">Hibiscus barbadensis</name>
    <dbReference type="NCBI Taxonomy" id="3634"/>
    <lineage>
        <taxon>Eukaryota</taxon>
        <taxon>Viridiplantae</taxon>
        <taxon>Streptophyta</taxon>
        <taxon>Embryophyta</taxon>
        <taxon>Tracheophyta</taxon>
        <taxon>Spermatophyta</taxon>
        <taxon>Magnoliopsida</taxon>
        <taxon>eudicotyledons</taxon>
        <taxon>Gunneridae</taxon>
        <taxon>Pentapetalae</taxon>
        <taxon>rosids</taxon>
        <taxon>malvids</taxon>
        <taxon>Malvales</taxon>
        <taxon>Malvaceae</taxon>
        <taxon>Malvoideae</taxon>
        <taxon>Gossypium</taxon>
    </lineage>
</organism>
<protein>
    <submittedName>
        <fullName evidence="1">Uncharacterized protein</fullName>
    </submittedName>
</protein>
<dbReference type="AlphaFoldDB" id="A0A2P5WQN4"/>
<dbReference type="OrthoDB" id="1747217at2759"/>
<evidence type="ECO:0000313" key="2">
    <source>
        <dbReference type="Proteomes" id="UP000239757"/>
    </source>
</evidence>
<dbReference type="Proteomes" id="UP000239757">
    <property type="component" value="Unassembled WGS sequence"/>
</dbReference>
<reference evidence="1 2" key="1">
    <citation type="submission" date="2015-01" db="EMBL/GenBank/DDBJ databases">
        <title>Genome of allotetraploid Gossypium barbadense reveals genomic plasticity and fiber elongation in cotton evolution.</title>
        <authorList>
            <person name="Chen X."/>
            <person name="Liu X."/>
            <person name="Zhao B."/>
            <person name="Zheng H."/>
            <person name="Hu Y."/>
            <person name="Lu G."/>
            <person name="Yang C."/>
            <person name="Chen J."/>
            <person name="Shan C."/>
            <person name="Zhang L."/>
            <person name="Zhou Y."/>
            <person name="Wang L."/>
            <person name="Guo W."/>
            <person name="Bai Y."/>
            <person name="Ruan J."/>
            <person name="Shangguan X."/>
            <person name="Mao Y."/>
            <person name="Jiang J."/>
            <person name="Zhu Y."/>
            <person name="Lei J."/>
            <person name="Kang H."/>
            <person name="Chen S."/>
            <person name="He X."/>
            <person name="Wang R."/>
            <person name="Wang Y."/>
            <person name="Chen J."/>
            <person name="Wang L."/>
            <person name="Yu S."/>
            <person name="Wang B."/>
            <person name="Wei J."/>
            <person name="Song S."/>
            <person name="Lu X."/>
            <person name="Gao Z."/>
            <person name="Gu W."/>
            <person name="Deng X."/>
            <person name="Ma D."/>
            <person name="Wang S."/>
            <person name="Liang W."/>
            <person name="Fang L."/>
            <person name="Cai C."/>
            <person name="Zhu X."/>
            <person name="Zhou B."/>
            <person name="Zhang Y."/>
            <person name="Chen Z."/>
            <person name="Xu S."/>
            <person name="Zhu R."/>
            <person name="Wang S."/>
            <person name="Zhang T."/>
            <person name="Zhao G."/>
        </authorList>
    </citation>
    <scope>NUCLEOTIDE SEQUENCE [LARGE SCALE GENOMIC DNA]</scope>
    <source>
        <strain evidence="2">cv. Xinhai21</strain>
        <tissue evidence="1">Leaf</tissue>
    </source>
</reference>
<name>A0A2P5WQN4_GOSBA</name>
<accession>A0A2P5WQN4</accession>
<proteinExistence type="predicted"/>